<dbReference type="PROSITE" id="PS50011">
    <property type="entry name" value="PROTEIN_KINASE_DOM"/>
    <property type="match status" value="1"/>
</dbReference>
<dbReference type="InterPro" id="IPR000719">
    <property type="entry name" value="Prot_kinase_dom"/>
</dbReference>
<evidence type="ECO:0000313" key="3">
    <source>
        <dbReference type="Proteomes" id="UP001369815"/>
    </source>
</evidence>
<dbReference type="Gene3D" id="1.10.510.10">
    <property type="entry name" value="Transferase(Phosphotransferase) domain 1"/>
    <property type="match status" value="1"/>
</dbReference>
<gene>
    <name evidence="2" type="ORF">Daesc_002387</name>
</gene>
<dbReference type="GO" id="GO:0005524">
    <property type="term" value="F:ATP binding"/>
    <property type="evidence" value="ECO:0007669"/>
    <property type="project" value="InterPro"/>
</dbReference>
<accession>A0AAX6MY44</accession>
<dbReference type="AlphaFoldDB" id="A0AAX6MY44"/>
<sequence length="348" mass="39484">MDDEYTAKTEAEKLARYFSDDERFHFVGFIANGSYGSASRVRYQDPATGVYKDVIVKRAFQSESAEEAMRLEREYLRRLRGALHIVQILEVEDFPLNRDPRIPGEWITMEWLSCGTLANFIIKAKRKVDRLPNRLLWRFFLCLIRACIAMADPPNRDDGRVEREMVRGELPEGGVAHADLHAGNVVLGEPLSDFEHTITPILKVIDFGRVTEWAWLDEIGSPTTSNVWEVGKFMISLITLNEREVIPRVGRGSVLLPDRGMILTTDAVAILPIDPPDARYPLLDPDLGRLICWCLASEVTESPSLWDLGNQVGFAVASKQATAYPNRPEETNDHISQLWRRIVFDADT</sequence>
<proteinExistence type="predicted"/>
<feature type="domain" description="Protein kinase" evidence="1">
    <location>
        <begin position="24"/>
        <end position="348"/>
    </location>
</feature>
<dbReference type="SMART" id="SM00220">
    <property type="entry name" value="S_TKc"/>
    <property type="match status" value="1"/>
</dbReference>
<organism evidence="2 3">
    <name type="scientific">Daldinia eschscholtzii</name>
    <dbReference type="NCBI Taxonomy" id="292717"/>
    <lineage>
        <taxon>Eukaryota</taxon>
        <taxon>Fungi</taxon>
        <taxon>Dikarya</taxon>
        <taxon>Ascomycota</taxon>
        <taxon>Pezizomycotina</taxon>
        <taxon>Sordariomycetes</taxon>
        <taxon>Xylariomycetidae</taxon>
        <taxon>Xylariales</taxon>
        <taxon>Hypoxylaceae</taxon>
        <taxon>Daldinia</taxon>
    </lineage>
</organism>
<dbReference type="EMBL" id="JBANMG010000002">
    <property type="protein sequence ID" value="KAK6957102.1"/>
    <property type="molecule type" value="Genomic_DNA"/>
</dbReference>
<reference evidence="2 3" key="1">
    <citation type="journal article" date="2024" name="Front Chem Biol">
        <title>Unveiling the potential of Daldinia eschscholtzii MFLUCC 19-0629 through bioactivity and bioinformatics studies for enhanced sustainable agriculture production.</title>
        <authorList>
            <person name="Brooks S."/>
            <person name="Weaver J.A."/>
            <person name="Klomchit A."/>
            <person name="Alharthi S.A."/>
            <person name="Onlamun T."/>
            <person name="Nurani R."/>
            <person name="Vong T.K."/>
            <person name="Alberti F."/>
            <person name="Greco C."/>
        </authorList>
    </citation>
    <scope>NUCLEOTIDE SEQUENCE [LARGE SCALE GENOMIC DNA]</scope>
    <source>
        <strain evidence="2">MFLUCC 19-0629</strain>
    </source>
</reference>
<name>A0AAX6MY44_9PEZI</name>
<dbReference type="InterPro" id="IPR011009">
    <property type="entry name" value="Kinase-like_dom_sf"/>
</dbReference>
<keyword evidence="3" id="KW-1185">Reference proteome</keyword>
<evidence type="ECO:0000313" key="2">
    <source>
        <dbReference type="EMBL" id="KAK6957102.1"/>
    </source>
</evidence>
<evidence type="ECO:0000259" key="1">
    <source>
        <dbReference type="PROSITE" id="PS50011"/>
    </source>
</evidence>
<dbReference type="GO" id="GO:0004672">
    <property type="term" value="F:protein kinase activity"/>
    <property type="evidence" value="ECO:0007669"/>
    <property type="project" value="InterPro"/>
</dbReference>
<dbReference type="SUPFAM" id="SSF56112">
    <property type="entry name" value="Protein kinase-like (PK-like)"/>
    <property type="match status" value="1"/>
</dbReference>
<dbReference type="Proteomes" id="UP001369815">
    <property type="component" value="Unassembled WGS sequence"/>
</dbReference>
<comment type="caution">
    <text evidence="2">The sequence shown here is derived from an EMBL/GenBank/DDBJ whole genome shotgun (WGS) entry which is preliminary data.</text>
</comment>
<protein>
    <recommendedName>
        <fullName evidence="1">Protein kinase domain-containing protein</fullName>
    </recommendedName>
</protein>